<comment type="caution">
    <text evidence="1">The sequence shown here is derived from an EMBL/GenBank/DDBJ whole genome shotgun (WGS) entry which is preliminary data.</text>
</comment>
<gene>
    <name evidence="1" type="ORF">N1851_014105</name>
</gene>
<accession>A0AA47P154</accession>
<sequence>MDGLANSSIRKWLGLPRCLSDVGLFGRNMLQLPLRSIGLGYKQERARMVLELRESTDNW</sequence>
<organism evidence="1 2">
    <name type="scientific">Merluccius polli</name>
    <name type="common">Benguela hake</name>
    <name type="synonym">Merluccius cadenati</name>
    <dbReference type="NCBI Taxonomy" id="89951"/>
    <lineage>
        <taxon>Eukaryota</taxon>
        <taxon>Metazoa</taxon>
        <taxon>Chordata</taxon>
        <taxon>Craniata</taxon>
        <taxon>Vertebrata</taxon>
        <taxon>Euteleostomi</taxon>
        <taxon>Actinopterygii</taxon>
        <taxon>Neopterygii</taxon>
        <taxon>Teleostei</taxon>
        <taxon>Neoteleostei</taxon>
        <taxon>Acanthomorphata</taxon>
        <taxon>Zeiogadaria</taxon>
        <taxon>Gadariae</taxon>
        <taxon>Gadiformes</taxon>
        <taxon>Gadoidei</taxon>
        <taxon>Merlucciidae</taxon>
        <taxon>Merluccius</taxon>
    </lineage>
</organism>
<dbReference type="EMBL" id="JAOPHQ010002566">
    <property type="protein sequence ID" value="KAK0146566.1"/>
    <property type="molecule type" value="Genomic_DNA"/>
</dbReference>
<reference evidence="1" key="1">
    <citation type="journal article" date="2023" name="Front. Mar. Sci.">
        <title>A new Merluccius polli reference genome to investigate the effects of global change in West African waters.</title>
        <authorList>
            <person name="Mateo J.L."/>
            <person name="Blanco-Fernandez C."/>
            <person name="Garcia-Vazquez E."/>
            <person name="Machado-Schiaffino G."/>
        </authorList>
    </citation>
    <scope>NUCLEOTIDE SEQUENCE</scope>
    <source>
        <strain evidence="1">C29</strain>
        <tissue evidence="1">Fin</tissue>
    </source>
</reference>
<evidence type="ECO:0000313" key="1">
    <source>
        <dbReference type="EMBL" id="KAK0146566.1"/>
    </source>
</evidence>
<evidence type="ECO:0000313" key="2">
    <source>
        <dbReference type="Proteomes" id="UP001174136"/>
    </source>
</evidence>
<protein>
    <submittedName>
        <fullName evidence="1">Uncharacterized protein</fullName>
    </submittedName>
</protein>
<proteinExistence type="predicted"/>
<keyword evidence="2" id="KW-1185">Reference proteome</keyword>
<dbReference type="AlphaFoldDB" id="A0AA47P154"/>
<name>A0AA47P154_MERPO</name>
<dbReference type="Proteomes" id="UP001174136">
    <property type="component" value="Unassembled WGS sequence"/>
</dbReference>